<dbReference type="CDD" id="cd04733">
    <property type="entry name" value="OYE_like_2_FMN"/>
    <property type="match status" value="1"/>
</dbReference>
<reference evidence="5" key="1">
    <citation type="submission" date="2020-05" db="EMBL/GenBank/DDBJ databases">
        <authorList>
            <person name="Chiriac C."/>
            <person name="Salcher M."/>
            <person name="Ghai R."/>
            <person name="Kavagutti S V."/>
        </authorList>
    </citation>
    <scope>NUCLEOTIDE SEQUENCE</scope>
</reference>
<evidence type="ECO:0000259" key="4">
    <source>
        <dbReference type="Pfam" id="PF00724"/>
    </source>
</evidence>
<feature type="region of interest" description="Disordered" evidence="3">
    <location>
        <begin position="1"/>
        <end position="20"/>
    </location>
</feature>
<dbReference type="SUPFAM" id="SSF51395">
    <property type="entry name" value="FMN-linked oxidoreductases"/>
    <property type="match status" value="1"/>
</dbReference>
<proteinExistence type="predicted"/>
<dbReference type="PANTHER" id="PTHR43656">
    <property type="entry name" value="BINDING OXIDOREDUCTASE, PUTATIVE (AFU_ORTHOLOGUE AFUA_2G08260)-RELATED"/>
    <property type="match status" value="1"/>
</dbReference>
<evidence type="ECO:0000256" key="2">
    <source>
        <dbReference type="ARBA" id="ARBA00023002"/>
    </source>
</evidence>
<gene>
    <name evidence="5" type="ORF">UFOPK3444_00579</name>
</gene>
<organism evidence="5">
    <name type="scientific">freshwater metagenome</name>
    <dbReference type="NCBI Taxonomy" id="449393"/>
    <lineage>
        <taxon>unclassified sequences</taxon>
        <taxon>metagenomes</taxon>
        <taxon>ecological metagenomes</taxon>
    </lineage>
</organism>
<dbReference type="GO" id="GO:0010181">
    <property type="term" value="F:FMN binding"/>
    <property type="evidence" value="ECO:0007669"/>
    <property type="project" value="InterPro"/>
</dbReference>
<protein>
    <submittedName>
        <fullName evidence="5">Unannotated protein</fullName>
    </submittedName>
</protein>
<dbReference type="InterPro" id="IPR013785">
    <property type="entry name" value="Aldolase_TIM"/>
</dbReference>
<name>A0A6J7DCD9_9ZZZZ</name>
<dbReference type="Gene3D" id="3.20.20.70">
    <property type="entry name" value="Aldolase class I"/>
    <property type="match status" value="1"/>
</dbReference>
<dbReference type="PANTHER" id="PTHR43656:SF2">
    <property type="entry name" value="BINDING OXIDOREDUCTASE, PUTATIVE (AFU_ORTHOLOGUE AFUA_2G08260)-RELATED"/>
    <property type="match status" value="1"/>
</dbReference>
<keyword evidence="2" id="KW-0560">Oxidoreductase</keyword>
<evidence type="ECO:0000313" key="5">
    <source>
        <dbReference type="EMBL" id="CAB4868337.1"/>
    </source>
</evidence>
<dbReference type="InterPro" id="IPR051799">
    <property type="entry name" value="NADH_flavin_oxidoreductase"/>
</dbReference>
<dbReference type="GO" id="GO:0016491">
    <property type="term" value="F:oxidoreductase activity"/>
    <property type="evidence" value="ECO:0007669"/>
    <property type="project" value="UniProtKB-KW"/>
</dbReference>
<accession>A0A6J7DCD9</accession>
<dbReference type="Pfam" id="PF00724">
    <property type="entry name" value="Oxidored_FMN"/>
    <property type="match status" value="1"/>
</dbReference>
<dbReference type="InterPro" id="IPR001155">
    <property type="entry name" value="OxRdtase_FMN_N"/>
</dbReference>
<feature type="domain" description="NADH:flavin oxidoreductase/NADH oxidase N-terminal" evidence="4">
    <location>
        <begin position="26"/>
        <end position="349"/>
    </location>
</feature>
<evidence type="ECO:0000256" key="3">
    <source>
        <dbReference type="SAM" id="MobiDB-lite"/>
    </source>
</evidence>
<evidence type="ECO:0000256" key="1">
    <source>
        <dbReference type="ARBA" id="ARBA00022630"/>
    </source>
</evidence>
<keyword evidence="1" id="KW-0285">Flavoprotein</keyword>
<sequence length="416" mass="44627">MFPKASTMTSPEQNTLSQPLSLPCGAVISNRFAKAPTSEHLAERSGDPGRELESLYRLWANGGTGLIITGNVMIERHRFEAPRNPVFDAQTDPQAVKAYAMAAKAGGNLAIVQISHPGRQQQRGHGKTVAPSAVKLAAPGLLFGKPRALTGDEIEDLIRKYATAARIAVDGGFDGVELHAAHGYLINQFLSPVVNQRTDEWGGTFEKRSRFLLAVLSAVRAEIGPERIIAAKLNSADFQRGGFTNEDSIATAKLLEAAGLDLLEISGGTYEDPQMLSGLPKRQSTIAREAYFLDFAERLRGETNLPLMVSGGFRSSPAMAAAVESGATDLVGLARPMTLMPDLPNRVLAGESLRAVDSEPRSSIKFVDAFLGSSWHNQQYSRLANGKRPAEHRGALATLAIGTAKLQRDAALYGRG</sequence>
<dbReference type="AlphaFoldDB" id="A0A6J7DCD9"/>
<dbReference type="EMBL" id="CAFBLU010000007">
    <property type="protein sequence ID" value="CAB4868337.1"/>
    <property type="molecule type" value="Genomic_DNA"/>
</dbReference>